<protein>
    <recommendedName>
        <fullName evidence="4">ABC-2 family transporter protein</fullName>
    </recommendedName>
</protein>
<keyword evidence="1" id="KW-1133">Transmembrane helix</keyword>
<sequence>MLNYLKADMYRIIKGKDFIGSMLLCLLFQLIFSYIMCINKTNEEFRMLISVSAVFIPLFSLKPLMFFWGSDFTARTINNLLIKSKNRLILFLYKTIATILFGISYLLISLITAFVFFSINGVMDIQLTINIVAYQLPFYLCIILLGIFLFNYIDSVNQACVLYLFIAVLFDNIASFIIAPLDTLEFLREFLLFNKLKDIPANGNIWTMSSLIALIFSGIYFLVSYYLFQTREFK</sequence>
<feature type="transmembrane region" description="Helical" evidence="1">
    <location>
        <begin position="131"/>
        <end position="153"/>
    </location>
</feature>
<dbReference type="Proteomes" id="UP001220478">
    <property type="component" value="Chromosome"/>
</dbReference>
<evidence type="ECO:0000313" key="2">
    <source>
        <dbReference type="EMBL" id="WEG35995.1"/>
    </source>
</evidence>
<evidence type="ECO:0000256" key="1">
    <source>
        <dbReference type="SAM" id="Phobius"/>
    </source>
</evidence>
<reference evidence="2 3" key="1">
    <citation type="submission" date="2023-02" db="EMBL/GenBank/DDBJ databases">
        <title>Novel Oscillospiraceae bacterial genomes.</title>
        <authorList>
            <person name="Srinivasan S."/>
            <person name="Austin M.N."/>
            <person name="Fiedler T.L."/>
            <person name="Strenk S.M."/>
            <person name="Agnew K.J."/>
            <person name="Nagana Gowda G.A."/>
            <person name="Raftery D."/>
            <person name="Beamer M.A."/>
            <person name="Achilles S.L."/>
            <person name="Wiesenfeld H.C."/>
            <person name="Fredricks D.N."/>
            <person name="Hillier S.L."/>
        </authorList>
    </citation>
    <scope>NUCLEOTIDE SEQUENCE [LARGE SCALE GENOMIC DNA]</scope>
    <source>
        <strain evidence="2 3">CHIC02 1186E3-8</strain>
    </source>
</reference>
<dbReference type="RefSeq" id="WP_315572020.1">
    <property type="nucleotide sequence ID" value="NZ_CP118868.1"/>
</dbReference>
<keyword evidence="3" id="KW-1185">Reference proteome</keyword>
<evidence type="ECO:0000313" key="3">
    <source>
        <dbReference type="Proteomes" id="UP001220478"/>
    </source>
</evidence>
<feature type="transmembrane region" description="Helical" evidence="1">
    <location>
        <begin position="160"/>
        <end position="181"/>
    </location>
</feature>
<keyword evidence="1" id="KW-0472">Membrane</keyword>
<name>A0ABY8C5M6_9FIRM</name>
<keyword evidence="1" id="KW-0812">Transmembrane</keyword>
<feature type="transmembrane region" description="Helical" evidence="1">
    <location>
        <begin position="90"/>
        <end position="119"/>
    </location>
</feature>
<feature type="transmembrane region" description="Helical" evidence="1">
    <location>
        <begin position="18"/>
        <end position="36"/>
    </location>
</feature>
<feature type="transmembrane region" description="Helical" evidence="1">
    <location>
        <begin position="205"/>
        <end position="228"/>
    </location>
</feature>
<organism evidence="2 3">
    <name type="scientific">Amygdalobacter indicium</name>
    <dbReference type="NCBI Taxonomy" id="3029272"/>
    <lineage>
        <taxon>Bacteria</taxon>
        <taxon>Bacillati</taxon>
        <taxon>Bacillota</taxon>
        <taxon>Clostridia</taxon>
        <taxon>Eubacteriales</taxon>
        <taxon>Oscillospiraceae</taxon>
        <taxon>Amygdalobacter</taxon>
    </lineage>
</organism>
<gene>
    <name evidence="2" type="ORF">PYS61_02160</name>
</gene>
<feature type="transmembrane region" description="Helical" evidence="1">
    <location>
        <begin position="48"/>
        <end position="69"/>
    </location>
</feature>
<dbReference type="EMBL" id="CP118868">
    <property type="protein sequence ID" value="WEG35995.1"/>
    <property type="molecule type" value="Genomic_DNA"/>
</dbReference>
<accession>A0ABY8C5M6</accession>
<evidence type="ECO:0008006" key="4">
    <source>
        <dbReference type="Google" id="ProtNLM"/>
    </source>
</evidence>
<proteinExistence type="predicted"/>